<dbReference type="PROSITE" id="PS51257">
    <property type="entry name" value="PROKAR_LIPOPROTEIN"/>
    <property type="match status" value="1"/>
</dbReference>
<dbReference type="AlphaFoldDB" id="H6RRX2"/>
<sequence>MRLLLAAASSLLVLAGCGTTDAAVPSASAPPSAGTETIDAVAAAETARCDHPAGFSVGYPADWSVNSGEVLPLCSWFDGESFSVPEATDVRIAAVTLSVQPADGFVAAWPDETARTAVDVGGRAAMRVEQVAGPGFYPAGTPITTYVVELGSELPGGSVLVADTVGLPGFDHDRNVEVLDAMMASLVFDRAARV</sequence>
<proteinExistence type="predicted"/>
<dbReference type="EMBL" id="FO117623">
    <property type="protein sequence ID" value="CCG02966.1"/>
    <property type="molecule type" value="Genomic_DNA"/>
</dbReference>
<dbReference type="KEGG" id="bsd:BLASA_2052"/>
<feature type="signal peptide" evidence="1">
    <location>
        <begin position="1"/>
        <end position="22"/>
    </location>
</feature>
<dbReference type="eggNOG" id="COG5401">
    <property type="taxonomic scope" value="Bacteria"/>
</dbReference>
<dbReference type="OrthoDB" id="3393679at2"/>
<keyword evidence="1" id="KW-0732">Signal</keyword>
<reference evidence="2 3" key="1">
    <citation type="journal article" date="2012" name="J. Bacteriol.">
        <title>Genome Sequence of Blastococcus saxobsidens DD2, a Stone-Inhabiting Bacterium.</title>
        <authorList>
            <person name="Chouaia B."/>
            <person name="Crotti E."/>
            <person name="Brusetti L."/>
            <person name="Daffonchio D."/>
            <person name="Essoussi I."/>
            <person name="Nouioui I."/>
            <person name="Sbissi I."/>
            <person name="Ghodhbane-Gtari F."/>
            <person name="Gtari M."/>
            <person name="Vacherie B."/>
            <person name="Barbe V."/>
            <person name="Medigue C."/>
            <person name="Gury J."/>
            <person name="Pujic P."/>
            <person name="Normand P."/>
        </authorList>
    </citation>
    <scope>NUCLEOTIDE SEQUENCE [LARGE SCALE GENOMIC DNA]</scope>
    <source>
        <strain evidence="2 3">DD2</strain>
    </source>
</reference>
<dbReference type="Proteomes" id="UP000007517">
    <property type="component" value="Chromosome"/>
</dbReference>
<evidence type="ECO:0000256" key="1">
    <source>
        <dbReference type="SAM" id="SignalP"/>
    </source>
</evidence>
<evidence type="ECO:0000313" key="2">
    <source>
        <dbReference type="EMBL" id="CCG02966.1"/>
    </source>
</evidence>
<keyword evidence="3" id="KW-1185">Reference proteome</keyword>
<feature type="chain" id="PRO_5003606466" description="Lipoprotein" evidence="1">
    <location>
        <begin position="23"/>
        <end position="194"/>
    </location>
</feature>
<name>H6RRX2_BLASD</name>
<gene>
    <name evidence="2" type="ordered locus">BLASA_2052</name>
</gene>
<protein>
    <recommendedName>
        <fullName evidence="4">Lipoprotein</fullName>
    </recommendedName>
</protein>
<accession>H6RRX2</accession>
<evidence type="ECO:0008006" key="4">
    <source>
        <dbReference type="Google" id="ProtNLM"/>
    </source>
</evidence>
<evidence type="ECO:0000313" key="3">
    <source>
        <dbReference type="Proteomes" id="UP000007517"/>
    </source>
</evidence>
<dbReference type="STRING" id="1146883.BLASA_2052"/>
<organism evidence="2 3">
    <name type="scientific">Blastococcus saxobsidens (strain DD2)</name>
    <dbReference type="NCBI Taxonomy" id="1146883"/>
    <lineage>
        <taxon>Bacteria</taxon>
        <taxon>Bacillati</taxon>
        <taxon>Actinomycetota</taxon>
        <taxon>Actinomycetes</taxon>
        <taxon>Geodermatophilales</taxon>
        <taxon>Geodermatophilaceae</taxon>
        <taxon>Blastococcus</taxon>
    </lineage>
</organism>
<dbReference type="RefSeq" id="WP_014375849.1">
    <property type="nucleotide sequence ID" value="NC_016943.1"/>
</dbReference>
<reference evidence="3" key="2">
    <citation type="submission" date="2012-02" db="EMBL/GenBank/DDBJ databases">
        <title>Complete genome sequence of Blastococcus saxobsidens strain DD2.</title>
        <authorList>
            <person name="Genoscope."/>
        </authorList>
    </citation>
    <scope>NUCLEOTIDE SEQUENCE [LARGE SCALE GENOMIC DNA]</scope>
    <source>
        <strain evidence="3">DD2</strain>
    </source>
</reference>
<dbReference type="HOGENOM" id="CLU_1400109_0_0_11"/>